<dbReference type="EMBL" id="MTYJ01000041">
    <property type="protein sequence ID" value="OQV19278.1"/>
    <property type="molecule type" value="Genomic_DNA"/>
</dbReference>
<evidence type="ECO:0000256" key="4">
    <source>
        <dbReference type="ARBA" id="ARBA00022679"/>
    </source>
</evidence>
<evidence type="ECO:0000256" key="1">
    <source>
        <dbReference type="ARBA" id="ARBA00001798"/>
    </source>
</evidence>
<keyword evidence="5" id="KW-0479">Metal-binding</keyword>
<evidence type="ECO:0000256" key="6">
    <source>
        <dbReference type="ARBA" id="ARBA00022737"/>
    </source>
</evidence>
<dbReference type="InterPro" id="IPR002867">
    <property type="entry name" value="IBR_dom"/>
</dbReference>
<dbReference type="Pfam" id="PF01485">
    <property type="entry name" value="IBR"/>
    <property type="match status" value="1"/>
</dbReference>
<feature type="domain" description="RING-type" evidence="12">
    <location>
        <begin position="179"/>
        <end position="228"/>
    </location>
</feature>
<evidence type="ECO:0000259" key="12">
    <source>
        <dbReference type="PROSITE" id="PS50089"/>
    </source>
</evidence>
<keyword evidence="4" id="KW-0808">Transferase</keyword>
<keyword evidence="9" id="KW-0862">Zinc</keyword>
<dbReference type="EC" id="2.3.2.31" evidence="3"/>
<sequence>MSEVDNLANYTFSDEEGGDNFDVINNAMTWAADEKNGDDVQPGQPATGGGSPGRRPAKKPKVGKGDAPSTSFSSKASAASYSEINVRSFSRPRVGLPDSGLYSVVLQQAVRAAMREIVHEVAVIIEVPASTTQLLLNHLKWDKDRTIERYYEDSERLYKDAHVVDPSADVPVLPVAESCDICYNDIDHGTSKGAGCGHTFCLPCWEEYLTAKITKENVCSKIGCPAHKCPTLLDSDFILELLVISPAVQEKYQTGLVNDFVQVTKNLRWCPGKDCEGVVRLTTASSDWICISCPHCRETSCFLCGEPWHEPVLCQLLKRWLKKKQDDSETGNWIATNTKDCPKCGVAIEKNGGCNQMHCTEKGCLVAFCWICMKVGSAYQPHGCNKYEEKADTNSRRAVLERYLFYDTRYNVHEQSLKLETKLIGSVESRMEEMVTHGKTWVEVQFLRKAVESLNRCRRTLMYTYAFAFHLQRNAQQELFEQNQADLEQATEKLSGFLERQIDDSASVLDVDEMRRNILDSMTYCERRREILSQHVYEGYEAESWDFNV</sequence>
<reference evidence="15" key="1">
    <citation type="submission" date="2017-01" db="EMBL/GenBank/DDBJ databases">
        <title>Comparative genomics of anhydrobiosis in the tardigrade Hypsibius dujardini.</title>
        <authorList>
            <person name="Yoshida Y."/>
            <person name="Koutsovoulos G."/>
            <person name="Laetsch D."/>
            <person name="Stevens L."/>
            <person name="Kumar S."/>
            <person name="Horikawa D."/>
            <person name="Ishino K."/>
            <person name="Komine S."/>
            <person name="Tomita M."/>
            <person name="Blaxter M."/>
            <person name="Arakawa K."/>
        </authorList>
    </citation>
    <scope>NUCLEOTIDE SEQUENCE [LARGE SCALE GENOMIC DNA]</scope>
    <source>
        <strain evidence="15">Z151</strain>
    </source>
</reference>
<dbReference type="Gene3D" id="3.30.40.10">
    <property type="entry name" value="Zinc/RING finger domain, C3HC4 (zinc finger)"/>
    <property type="match status" value="1"/>
</dbReference>
<keyword evidence="15" id="KW-1185">Reference proteome</keyword>
<dbReference type="InterPro" id="IPR045840">
    <property type="entry name" value="Ariadne"/>
</dbReference>
<evidence type="ECO:0000256" key="5">
    <source>
        <dbReference type="ARBA" id="ARBA00022723"/>
    </source>
</evidence>
<evidence type="ECO:0000259" key="13">
    <source>
        <dbReference type="PROSITE" id="PS51873"/>
    </source>
</evidence>
<dbReference type="Gene3D" id="1.20.120.1750">
    <property type="match status" value="1"/>
</dbReference>
<keyword evidence="7 10" id="KW-0863">Zinc-finger</keyword>
<dbReference type="GO" id="GO:0061630">
    <property type="term" value="F:ubiquitin protein ligase activity"/>
    <property type="evidence" value="ECO:0007669"/>
    <property type="project" value="UniProtKB-EC"/>
</dbReference>
<organism evidence="14 15">
    <name type="scientific">Hypsibius exemplaris</name>
    <name type="common">Freshwater tardigrade</name>
    <dbReference type="NCBI Taxonomy" id="2072580"/>
    <lineage>
        <taxon>Eukaryota</taxon>
        <taxon>Metazoa</taxon>
        <taxon>Ecdysozoa</taxon>
        <taxon>Tardigrada</taxon>
        <taxon>Eutardigrada</taxon>
        <taxon>Parachela</taxon>
        <taxon>Hypsibioidea</taxon>
        <taxon>Hypsibiidae</taxon>
        <taxon>Hypsibius</taxon>
    </lineage>
</organism>
<dbReference type="Pfam" id="PF22191">
    <property type="entry name" value="IBR_1"/>
    <property type="match status" value="1"/>
</dbReference>
<dbReference type="InterPro" id="IPR044066">
    <property type="entry name" value="TRIAD_supradom"/>
</dbReference>
<dbReference type="SMART" id="SM00647">
    <property type="entry name" value="IBR"/>
    <property type="match status" value="2"/>
</dbReference>
<name>A0A1W0WVN8_HYPEX</name>
<dbReference type="Proteomes" id="UP000192578">
    <property type="component" value="Unassembled WGS sequence"/>
</dbReference>
<dbReference type="InterPro" id="IPR013083">
    <property type="entry name" value="Znf_RING/FYVE/PHD"/>
</dbReference>
<dbReference type="GO" id="GO:0008270">
    <property type="term" value="F:zinc ion binding"/>
    <property type="evidence" value="ECO:0007669"/>
    <property type="project" value="UniProtKB-KW"/>
</dbReference>
<dbReference type="InterPro" id="IPR031127">
    <property type="entry name" value="E3_UB_ligase_RBR"/>
</dbReference>
<evidence type="ECO:0000256" key="9">
    <source>
        <dbReference type="ARBA" id="ARBA00022833"/>
    </source>
</evidence>
<dbReference type="AlphaFoldDB" id="A0A1W0WVN8"/>
<dbReference type="SUPFAM" id="SSF57850">
    <property type="entry name" value="RING/U-box"/>
    <property type="match status" value="3"/>
</dbReference>
<evidence type="ECO:0000313" key="14">
    <source>
        <dbReference type="EMBL" id="OQV19278.1"/>
    </source>
</evidence>
<dbReference type="FunFam" id="3.30.40.10:FF:000019">
    <property type="entry name" value="RBR-type E3 ubiquitin transferase"/>
    <property type="match status" value="1"/>
</dbReference>
<evidence type="ECO:0000256" key="7">
    <source>
        <dbReference type="ARBA" id="ARBA00022771"/>
    </source>
</evidence>
<proteinExistence type="inferred from homology"/>
<dbReference type="Pfam" id="PF21235">
    <property type="entry name" value="UBA_ARI1"/>
    <property type="match status" value="1"/>
</dbReference>
<evidence type="ECO:0000256" key="11">
    <source>
        <dbReference type="SAM" id="MobiDB-lite"/>
    </source>
</evidence>
<evidence type="ECO:0000313" key="15">
    <source>
        <dbReference type="Proteomes" id="UP000192578"/>
    </source>
</evidence>
<keyword evidence="6" id="KW-0677">Repeat</keyword>
<dbReference type="GO" id="GO:0016567">
    <property type="term" value="P:protein ubiquitination"/>
    <property type="evidence" value="ECO:0007669"/>
    <property type="project" value="InterPro"/>
</dbReference>
<dbReference type="Pfam" id="PF19422">
    <property type="entry name" value="Ariadne"/>
    <property type="match status" value="1"/>
</dbReference>
<dbReference type="InterPro" id="IPR048962">
    <property type="entry name" value="ARIH1-like_UBL"/>
</dbReference>
<evidence type="ECO:0000256" key="2">
    <source>
        <dbReference type="ARBA" id="ARBA00005884"/>
    </source>
</evidence>
<gene>
    <name evidence="14" type="ORF">BV898_06700</name>
</gene>
<evidence type="ECO:0000256" key="3">
    <source>
        <dbReference type="ARBA" id="ARBA00012251"/>
    </source>
</evidence>
<feature type="region of interest" description="Disordered" evidence="11">
    <location>
        <begin position="1"/>
        <end position="74"/>
    </location>
</feature>
<dbReference type="InterPro" id="IPR001841">
    <property type="entry name" value="Znf_RING"/>
</dbReference>
<comment type="catalytic activity">
    <reaction evidence="1">
        <text>[E2 ubiquitin-conjugating enzyme]-S-ubiquitinyl-L-cysteine + [acceptor protein]-L-lysine = [E2 ubiquitin-conjugating enzyme]-L-cysteine + [acceptor protein]-N(6)-ubiquitinyl-L-lysine.</text>
        <dbReference type="EC" id="2.3.2.31"/>
    </reaction>
</comment>
<dbReference type="FunFam" id="1.20.120.1750:FF:000007">
    <property type="entry name" value="RBR-type E3 ubiquitin transferase"/>
    <property type="match status" value="1"/>
</dbReference>
<comment type="caution">
    <text evidence="14">The sequence shown here is derived from an EMBL/GenBank/DDBJ whole genome shotgun (WGS) entry which is preliminary data.</text>
</comment>
<dbReference type="PANTHER" id="PTHR11685">
    <property type="entry name" value="RBR FAMILY RING FINGER AND IBR DOMAIN-CONTAINING"/>
    <property type="match status" value="1"/>
</dbReference>
<keyword evidence="8" id="KW-0833">Ubl conjugation pathway</keyword>
<evidence type="ECO:0000256" key="8">
    <source>
        <dbReference type="ARBA" id="ARBA00022786"/>
    </source>
</evidence>
<comment type="similarity">
    <text evidence="2">Belongs to the RBR family. Ariadne subfamily.</text>
</comment>
<protein>
    <recommendedName>
        <fullName evidence="3">RBR-type E3 ubiquitin transferase</fullName>
        <ecNumber evidence="3">2.3.2.31</ecNumber>
    </recommendedName>
</protein>
<dbReference type="PROSITE" id="PS51873">
    <property type="entry name" value="TRIAD"/>
    <property type="match status" value="1"/>
</dbReference>
<dbReference type="OrthoDB" id="10009520at2759"/>
<feature type="domain" description="RING-type" evidence="13">
    <location>
        <begin position="175"/>
        <end position="393"/>
    </location>
</feature>
<accession>A0A1W0WVN8</accession>
<dbReference type="PROSITE" id="PS50089">
    <property type="entry name" value="ZF_RING_2"/>
    <property type="match status" value="1"/>
</dbReference>
<evidence type="ECO:0000256" key="10">
    <source>
        <dbReference type="PROSITE-ProRule" id="PRU00175"/>
    </source>
</evidence>